<reference evidence="2" key="1">
    <citation type="submission" date="2022-12" db="EMBL/GenBank/DDBJ databases">
        <title>Draft genome assemblies for two species of Escallonia (Escalloniales).</title>
        <authorList>
            <person name="Chanderbali A."/>
            <person name="Dervinis C."/>
            <person name="Anghel I."/>
            <person name="Soltis D."/>
            <person name="Soltis P."/>
            <person name="Zapata F."/>
        </authorList>
    </citation>
    <scope>NUCLEOTIDE SEQUENCE</scope>
    <source>
        <strain evidence="2">UCBG64.0493</strain>
        <tissue evidence="2">Leaf</tissue>
    </source>
</reference>
<sequence>MQVMWSTFVPYIPNSILPGSIAFVLAVLAVVMARLGKLPEKGLSAISMLLAMVGNGLMIPRALFIRDLM</sequence>
<gene>
    <name evidence="2" type="ORF">RJ639_016011</name>
</gene>
<dbReference type="Proteomes" id="UP001188597">
    <property type="component" value="Unassembled WGS sequence"/>
</dbReference>
<keyword evidence="1" id="KW-0472">Membrane</keyword>
<evidence type="ECO:0000256" key="1">
    <source>
        <dbReference type="SAM" id="Phobius"/>
    </source>
</evidence>
<keyword evidence="1" id="KW-1133">Transmembrane helix</keyword>
<evidence type="ECO:0000313" key="2">
    <source>
        <dbReference type="EMBL" id="KAK3005913.1"/>
    </source>
</evidence>
<name>A0AA88VF59_9ASTE</name>
<dbReference type="GO" id="GO:0009941">
    <property type="term" value="C:chloroplast envelope"/>
    <property type="evidence" value="ECO:0007669"/>
    <property type="project" value="TreeGrafter"/>
</dbReference>
<feature type="transmembrane region" description="Helical" evidence="1">
    <location>
        <begin position="45"/>
        <end position="64"/>
    </location>
</feature>
<dbReference type="InterPro" id="IPR034628">
    <property type="entry name" value="MEX1/MEX1-like"/>
</dbReference>
<dbReference type="AlphaFoldDB" id="A0AA88VF59"/>
<feature type="non-terminal residue" evidence="2">
    <location>
        <position position="69"/>
    </location>
</feature>
<comment type="caution">
    <text evidence="2">The sequence shown here is derived from an EMBL/GenBank/DDBJ whole genome shotgun (WGS) entry which is preliminary data.</text>
</comment>
<dbReference type="PANTHER" id="PTHR34809:SF1">
    <property type="entry name" value="MALTOSE EXCESS PROTEIN 1, CHLOROPLASTIC-RELATED"/>
    <property type="match status" value="1"/>
</dbReference>
<feature type="transmembrane region" description="Helical" evidence="1">
    <location>
        <begin position="12"/>
        <end position="33"/>
    </location>
</feature>
<evidence type="ECO:0000313" key="3">
    <source>
        <dbReference type="Proteomes" id="UP001188597"/>
    </source>
</evidence>
<keyword evidence="3" id="KW-1185">Reference proteome</keyword>
<dbReference type="GO" id="GO:0005363">
    <property type="term" value="F:maltose transmembrane transporter activity"/>
    <property type="evidence" value="ECO:0007669"/>
    <property type="project" value="TreeGrafter"/>
</dbReference>
<proteinExistence type="predicted"/>
<organism evidence="2 3">
    <name type="scientific">Escallonia herrerae</name>
    <dbReference type="NCBI Taxonomy" id="1293975"/>
    <lineage>
        <taxon>Eukaryota</taxon>
        <taxon>Viridiplantae</taxon>
        <taxon>Streptophyta</taxon>
        <taxon>Embryophyta</taxon>
        <taxon>Tracheophyta</taxon>
        <taxon>Spermatophyta</taxon>
        <taxon>Magnoliopsida</taxon>
        <taxon>eudicotyledons</taxon>
        <taxon>Gunneridae</taxon>
        <taxon>Pentapetalae</taxon>
        <taxon>asterids</taxon>
        <taxon>campanulids</taxon>
        <taxon>Escalloniales</taxon>
        <taxon>Escalloniaceae</taxon>
        <taxon>Escallonia</taxon>
    </lineage>
</organism>
<dbReference type="EMBL" id="JAVXUP010002066">
    <property type="protein sequence ID" value="KAK3005913.1"/>
    <property type="molecule type" value="Genomic_DNA"/>
</dbReference>
<dbReference type="PANTHER" id="PTHR34809">
    <property type="entry name" value="MALTOSE EXCESS PROTEIN 1, CHLOROPLASTIC-RELATED"/>
    <property type="match status" value="1"/>
</dbReference>
<keyword evidence="1" id="KW-0812">Transmembrane</keyword>
<accession>A0AA88VF59</accession>
<protein>
    <submittedName>
        <fullName evidence="2">Uncharacterized protein</fullName>
    </submittedName>
</protein>